<dbReference type="PROSITE" id="PS50005">
    <property type="entry name" value="TPR"/>
    <property type="match status" value="1"/>
</dbReference>
<dbReference type="PANTHER" id="PTHR44943">
    <property type="entry name" value="CELLULOSE SYNTHASE OPERON PROTEIN C"/>
    <property type="match status" value="1"/>
</dbReference>
<dbReference type="SUPFAM" id="SSF48452">
    <property type="entry name" value="TPR-like"/>
    <property type="match status" value="1"/>
</dbReference>
<dbReference type="EMBL" id="BART01029479">
    <property type="protein sequence ID" value="GAH01721.1"/>
    <property type="molecule type" value="Genomic_DNA"/>
</dbReference>
<gene>
    <name evidence="3" type="ORF">S01H4_51716</name>
</gene>
<dbReference type="InterPro" id="IPR011990">
    <property type="entry name" value="TPR-like_helical_dom_sf"/>
</dbReference>
<sequence length="129" mass="14991">MYNLPVKPNKDFKRGLRFIYLRNTQKAVESFRKSFEKNVDNISNSKYLITGNITLNRYNAAEDIVNIMLQVIPEDADILYAKGYILKKRGKYEESLAYLKEILLKDPENLDILVLLGNIYAELNEIDQA</sequence>
<protein>
    <submittedName>
        <fullName evidence="3">Uncharacterized protein</fullName>
    </submittedName>
</protein>
<name>X1C0T2_9ZZZZ</name>
<evidence type="ECO:0000256" key="1">
    <source>
        <dbReference type="ARBA" id="ARBA00022737"/>
    </source>
</evidence>
<dbReference type="SMART" id="SM00028">
    <property type="entry name" value="TPR"/>
    <property type="match status" value="1"/>
</dbReference>
<comment type="caution">
    <text evidence="3">The sequence shown here is derived from an EMBL/GenBank/DDBJ whole genome shotgun (WGS) entry which is preliminary data.</text>
</comment>
<accession>X1C0T2</accession>
<organism evidence="3">
    <name type="scientific">marine sediment metagenome</name>
    <dbReference type="NCBI Taxonomy" id="412755"/>
    <lineage>
        <taxon>unclassified sequences</taxon>
        <taxon>metagenomes</taxon>
        <taxon>ecological metagenomes</taxon>
    </lineage>
</organism>
<dbReference type="AlphaFoldDB" id="X1C0T2"/>
<evidence type="ECO:0000256" key="2">
    <source>
        <dbReference type="ARBA" id="ARBA00022803"/>
    </source>
</evidence>
<dbReference type="InterPro" id="IPR019734">
    <property type="entry name" value="TPR_rpt"/>
</dbReference>
<reference evidence="3" key="1">
    <citation type="journal article" date="2014" name="Front. Microbiol.">
        <title>High frequency of phylogenetically diverse reductive dehalogenase-homologous genes in deep subseafloor sedimentary metagenomes.</title>
        <authorList>
            <person name="Kawai M."/>
            <person name="Futagami T."/>
            <person name="Toyoda A."/>
            <person name="Takaki Y."/>
            <person name="Nishi S."/>
            <person name="Hori S."/>
            <person name="Arai W."/>
            <person name="Tsubouchi T."/>
            <person name="Morono Y."/>
            <person name="Uchiyama I."/>
            <person name="Ito T."/>
            <person name="Fujiyama A."/>
            <person name="Inagaki F."/>
            <person name="Takami H."/>
        </authorList>
    </citation>
    <scope>NUCLEOTIDE SEQUENCE</scope>
    <source>
        <strain evidence="3">Expedition CK06-06</strain>
    </source>
</reference>
<dbReference type="Pfam" id="PF14559">
    <property type="entry name" value="TPR_19"/>
    <property type="match status" value="1"/>
</dbReference>
<dbReference type="Gene3D" id="1.25.40.10">
    <property type="entry name" value="Tetratricopeptide repeat domain"/>
    <property type="match status" value="1"/>
</dbReference>
<dbReference type="InterPro" id="IPR051685">
    <property type="entry name" value="Ycf3/AcsC/BcsC/TPR_MFPF"/>
</dbReference>
<dbReference type="PANTHER" id="PTHR44943:SF8">
    <property type="entry name" value="TPR REPEAT-CONTAINING PROTEIN MJ0263"/>
    <property type="match status" value="1"/>
</dbReference>
<keyword evidence="2" id="KW-0802">TPR repeat</keyword>
<feature type="non-terminal residue" evidence="3">
    <location>
        <position position="129"/>
    </location>
</feature>
<proteinExistence type="predicted"/>
<keyword evidence="1" id="KW-0677">Repeat</keyword>
<evidence type="ECO:0000313" key="3">
    <source>
        <dbReference type="EMBL" id="GAH01721.1"/>
    </source>
</evidence>